<keyword evidence="4 8" id="KW-0812">Transmembrane</keyword>
<feature type="transmembrane region" description="Helical" evidence="8">
    <location>
        <begin position="358"/>
        <end position="387"/>
    </location>
</feature>
<feature type="transmembrane region" description="Helical" evidence="8">
    <location>
        <begin position="394"/>
        <end position="413"/>
    </location>
</feature>
<comment type="subcellular location">
    <subcellularLocation>
        <location evidence="1">Membrane</location>
        <topology evidence="1">Multi-pass membrane protein</topology>
    </subcellularLocation>
</comment>
<dbReference type="RefSeq" id="WP_092991983.1">
    <property type="nucleotide sequence ID" value="NZ_FMWD01000001.1"/>
</dbReference>
<dbReference type="PANTHER" id="PTHR11629">
    <property type="entry name" value="VACUOLAR PROTON ATPASES"/>
    <property type="match status" value="1"/>
</dbReference>
<evidence type="ECO:0000256" key="4">
    <source>
        <dbReference type="ARBA" id="ARBA00022692"/>
    </source>
</evidence>
<proteinExistence type="inferred from homology"/>
<keyword evidence="6" id="KW-0406">Ion transport</keyword>
<dbReference type="PANTHER" id="PTHR11629:SF63">
    <property type="entry name" value="V-TYPE PROTON ATPASE SUBUNIT A"/>
    <property type="match status" value="1"/>
</dbReference>
<dbReference type="AlphaFoldDB" id="A0A1G5PL81"/>
<dbReference type="GO" id="GO:0046961">
    <property type="term" value="F:proton-transporting ATPase activity, rotational mechanism"/>
    <property type="evidence" value="ECO:0007669"/>
    <property type="project" value="InterPro"/>
</dbReference>
<dbReference type="GO" id="GO:0016471">
    <property type="term" value="C:vacuolar proton-transporting V-type ATPase complex"/>
    <property type="evidence" value="ECO:0007669"/>
    <property type="project" value="TreeGrafter"/>
</dbReference>
<evidence type="ECO:0000256" key="1">
    <source>
        <dbReference type="ARBA" id="ARBA00004141"/>
    </source>
</evidence>
<evidence type="ECO:0000256" key="3">
    <source>
        <dbReference type="ARBA" id="ARBA00022448"/>
    </source>
</evidence>
<dbReference type="OrthoDB" id="9803814at2"/>
<evidence type="ECO:0000256" key="7">
    <source>
        <dbReference type="ARBA" id="ARBA00023136"/>
    </source>
</evidence>
<dbReference type="GO" id="GO:0033179">
    <property type="term" value="C:proton-transporting V-type ATPase, V0 domain"/>
    <property type="evidence" value="ECO:0007669"/>
    <property type="project" value="InterPro"/>
</dbReference>
<evidence type="ECO:0000313" key="10">
    <source>
        <dbReference type="Proteomes" id="UP000199648"/>
    </source>
</evidence>
<reference evidence="9 10" key="1">
    <citation type="submission" date="2016-10" db="EMBL/GenBank/DDBJ databases">
        <authorList>
            <person name="de Groot N.N."/>
        </authorList>
    </citation>
    <scope>NUCLEOTIDE SEQUENCE [LARGE SCALE GENOMIC DNA]</scope>
    <source>
        <strain evidence="9 10">HLD2</strain>
    </source>
</reference>
<dbReference type="Proteomes" id="UP000199648">
    <property type="component" value="Unassembled WGS sequence"/>
</dbReference>
<accession>A0A1G5PL81</accession>
<dbReference type="Pfam" id="PF01496">
    <property type="entry name" value="V_ATPase_I"/>
    <property type="match status" value="1"/>
</dbReference>
<evidence type="ECO:0000256" key="5">
    <source>
        <dbReference type="ARBA" id="ARBA00022989"/>
    </source>
</evidence>
<evidence type="ECO:0000256" key="8">
    <source>
        <dbReference type="SAM" id="Phobius"/>
    </source>
</evidence>
<keyword evidence="5 8" id="KW-1133">Transmembrane helix</keyword>
<keyword evidence="7 8" id="KW-0472">Membrane</keyword>
<dbReference type="GO" id="GO:0007035">
    <property type="term" value="P:vacuolar acidification"/>
    <property type="evidence" value="ECO:0007669"/>
    <property type="project" value="TreeGrafter"/>
</dbReference>
<dbReference type="STRING" id="415747.SAMN03097708_00364"/>
<feature type="transmembrane region" description="Helical" evidence="8">
    <location>
        <begin position="474"/>
        <end position="500"/>
    </location>
</feature>
<feature type="transmembrane region" description="Helical" evidence="8">
    <location>
        <begin position="536"/>
        <end position="558"/>
    </location>
</feature>
<feature type="transmembrane region" description="Helical" evidence="8">
    <location>
        <begin position="433"/>
        <end position="453"/>
    </location>
</feature>
<dbReference type="EMBL" id="FMWD01000001">
    <property type="protein sequence ID" value="SCZ50213.1"/>
    <property type="molecule type" value="Genomic_DNA"/>
</dbReference>
<organism evidence="9 10">
    <name type="scientific">Thiohalomonas denitrificans</name>
    <dbReference type="NCBI Taxonomy" id="415747"/>
    <lineage>
        <taxon>Bacteria</taxon>
        <taxon>Pseudomonadati</taxon>
        <taxon>Pseudomonadota</taxon>
        <taxon>Gammaproteobacteria</taxon>
        <taxon>Thiohalomonadales</taxon>
        <taxon>Thiohalomonadaceae</taxon>
        <taxon>Thiohalomonas</taxon>
    </lineage>
</organism>
<dbReference type="GO" id="GO:0051117">
    <property type="term" value="F:ATPase binding"/>
    <property type="evidence" value="ECO:0007669"/>
    <property type="project" value="TreeGrafter"/>
</dbReference>
<evidence type="ECO:0000313" key="9">
    <source>
        <dbReference type="EMBL" id="SCZ50213.1"/>
    </source>
</evidence>
<name>A0A1G5PL81_9GAMM</name>
<keyword evidence="10" id="KW-1185">Reference proteome</keyword>
<gene>
    <name evidence="9" type="ORF">SAMN03097708_00364</name>
</gene>
<evidence type="ECO:0000256" key="6">
    <source>
        <dbReference type="ARBA" id="ARBA00023065"/>
    </source>
</evidence>
<comment type="similarity">
    <text evidence="2">Belongs to the V-ATPase 116 kDa subunit family.</text>
</comment>
<feature type="transmembrane region" description="Helical" evidence="8">
    <location>
        <begin position="564"/>
        <end position="586"/>
    </location>
</feature>
<keyword evidence="3" id="KW-0813">Transport</keyword>
<evidence type="ECO:0000256" key="2">
    <source>
        <dbReference type="ARBA" id="ARBA00009904"/>
    </source>
</evidence>
<dbReference type="InterPro" id="IPR002490">
    <property type="entry name" value="V-ATPase_116kDa_su"/>
</dbReference>
<protein>
    <submittedName>
        <fullName evidence="9">V/A-type H+-transporting ATPase subunit I</fullName>
    </submittedName>
</protein>
<sequence>MSEAVETTNVIRRPGFTLRPVPARWFELLTWREDLTRAVEALARTNRVELDTRSETAIPIMLPDLQQHLEEYNRLAQRFRNYWPEEGLAPSEIPGDPGVTLEKALRQLQSWRTAAEPIVREIESLRGERAELDLLREMLSGLIGNRLKLSLLPHAGPALSARAFVLSHSGSMSQMPPGIIATRSAGSHHGFLLAVGPPAEMDGLEQELGMLKGRRIQLPTWLEADPGAAIMQVDSRHSEIDGQINALYGRLEALEGQHRLRAALGDIDRIEWFLTHVGELPVTENFAWITGWTSEQDIGLLEKNLQKAEVRSLLRFPEPPADKTPPMVLSNPVWAQPFELFARLLGTPAANEADPSRLLVFIVPLLFGYMFGDVGQGLVLFLVGLWLWKRYPALRLLVPGGLMSMLFGFLFGSVFSREDWLPALWLRPLEEPLLLLVIPLFGGVLLLVLGLGLSGIESHWRGVIRQWWLLDAPLLLLYLALVALVITPYAALVASGAALWYFSGRVYLAGGDLRVLGAAVGRLLEAMLQLLINTLSFTRVGAFALAHAGLSAAVVGLADATGHAVFYAIVMIVGNIIIMVLEGLVVSVQITRLVLFEFFIRFLRGEGRTFHPLTAPEGRKEKT</sequence>